<feature type="domain" description="N-acetyltransferase" evidence="14">
    <location>
        <begin position="18"/>
        <end position="217"/>
    </location>
</feature>
<evidence type="ECO:0000313" key="15">
    <source>
        <dbReference type="EMBL" id="KAK4297118.1"/>
    </source>
</evidence>
<dbReference type="GO" id="GO:0005765">
    <property type="term" value="C:lysosomal membrane"/>
    <property type="evidence" value="ECO:0007669"/>
    <property type="project" value="UniProtKB-SubCell"/>
</dbReference>
<evidence type="ECO:0000256" key="1">
    <source>
        <dbReference type="ARBA" id="ARBA00004155"/>
    </source>
</evidence>
<organism evidence="15 16">
    <name type="scientific">Petrolisthes manimaculis</name>
    <dbReference type="NCBI Taxonomy" id="1843537"/>
    <lineage>
        <taxon>Eukaryota</taxon>
        <taxon>Metazoa</taxon>
        <taxon>Ecdysozoa</taxon>
        <taxon>Arthropoda</taxon>
        <taxon>Crustacea</taxon>
        <taxon>Multicrustacea</taxon>
        <taxon>Malacostraca</taxon>
        <taxon>Eumalacostraca</taxon>
        <taxon>Eucarida</taxon>
        <taxon>Decapoda</taxon>
        <taxon>Pleocyemata</taxon>
        <taxon>Anomura</taxon>
        <taxon>Galatheoidea</taxon>
        <taxon>Porcellanidae</taxon>
        <taxon>Petrolisthes</taxon>
    </lineage>
</organism>
<gene>
    <name evidence="15" type="ORF">Pmani_030434</name>
</gene>
<dbReference type="Gene3D" id="3.40.630.30">
    <property type="match status" value="1"/>
</dbReference>
<evidence type="ECO:0000256" key="10">
    <source>
        <dbReference type="ARBA" id="ARBA00035449"/>
    </source>
</evidence>
<evidence type="ECO:0000256" key="7">
    <source>
        <dbReference type="ARBA" id="ARBA00023136"/>
    </source>
</evidence>
<evidence type="ECO:0000256" key="8">
    <source>
        <dbReference type="ARBA" id="ARBA00023228"/>
    </source>
</evidence>
<dbReference type="InterPro" id="IPR019317">
    <property type="entry name" value="BRI3"/>
</dbReference>
<dbReference type="CDD" id="cd04301">
    <property type="entry name" value="NAT_SF"/>
    <property type="match status" value="1"/>
</dbReference>
<evidence type="ECO:0000313" key="16">
    <source>
        <dbReference type="Proteomes" id="UP001292094"/>
    </source>
</evidence>
<keyword evidence="7 13" id="KW-0472">Membrane</keyword>
<evidence type="ECO:0000256" key="4">
    <source>
        <dbReference type="ARBA" id="ARBA00022490"/>
    </source>
</evidence>
<sequence>MFLVKHLKTVGNMTTEVIQYKVLTSTDLNEVTKLMNEQFLPRNPLAICAGETKFDDFTGKDLLNPLDKCVKSGVSWGAFTSSGRLVGFRLASIATPTEQEEHCGSHSKCFKVLAQMKNSIDLFKQKDVQKILDMFAVTVHKDYSGQGIASNLIKKTIALAEEKGCQLAATDITNTLSGKIYNRLGFQTEATLDLNTVPGLKTSLIPPEETMMYYMYEVILEMIDAVDGQKVIEEFKVLKDHHVYTQLTTTTTVFPPLSLSLVFASNNHHFTNHHYYYYYYYYYYYKIMDQQTPATTFSKEPPPPYSANTQTAPVGFSQGPPPPFPHQQQQPMGPPPQQQQPVSVTVYQPEPVATTNVVVMAPTCPACQRGVLTNEFTCCGICLGIWLFPLGLICCFLMRRTRCSNCRANYS</sequence>
<feature type="region of interest" description="Disordered" evidence="12">
    <location>
        <begin position="297"/>
        <end position="341"/>
    </location>
</feature>
<comment type="subunit">
    <text evidence="11">Interacts with BRI3BP. Interacts with MGAT1 and IFITM3.</text>
</comment>
<dbReference type="EMBL" id="JAWZYT010003708">
    <property type="protein sequence ID" value="KAK4297118.1"/>
    <property type="molecule type" value="Genomic_DNA"/>
</dbReference>
<evidence type="ECO:0000259" key="14">
    <source>
        <dbReference type="PROSITE" id="PS51186"/>
    </source>
</evidence>
<keyword evidence="4" id="KW-0963">Cytoplasm</keyword>
<evidence type="ECO:0000256" key="12">
    <source>
        <dbReference type="SAM" id="MobiDB-lite"/>
    </source>
</evidence>
<evidence type="ECO:0000256" key="13">
    <source>
        <dbReference type="SAM" id="Phobius"/>
    </source>
</evidence>
<dbReference type="PANTHER" id="PTHR13551">
    <property type="entry name" value="BRAIN PROTEIN I3"/>
    <property type="match status" value="1"/>
</dbReference>
<evidence type="ECO:0000256" key="11">
    <source>
        <dbReference type="ARBA" id="ARBA00046593"/>
    </source>
</evidence>
<dbReference type="Proteomes" id="UP001292094">
    <property type="component" value="Unassembled WGS sequence"/>
</dbReference>
<dbReference type="PANTHER" id="PTHR13551:SF1">
    <property type="entry name" value="MEMBRANE PROTEIN BRI3"/>
    <property type="match status" value="1"/>
</dbReference>
<comment type="similarity">
    <text evidence="3">Belongs to the BRI3 family.</text>
</comment>
<dbReference type="GO" id="GO:0048471">
    <property type="term" value="C:perinuclear region of cytoplasm"/>
    <property type="evidence" value="ECO:0007669"/>
    <property type="project" value="UniProtKB-SubCell"/>
</dbReference>
<evidence type="ECO:0000256" key="2">
    <source>
        <dbReference type="ARBA" id="ARBA00004556"/>
    </source>
</evidence>
<comment type="subcellular location">
    <subcellularLocation>
        <location evidence="2">Cytoplasm</location>
        <location evidence="2">Perinuclear region</location>
    </subcellularLocation>
    <subcellularLocation>
        <location evidence="1">Lysosome membrane</location>
        <topology evidence="1">Multi-pass membrane protein</topology>
    </subcellularLocation>
</comment>
<evidence type="ECO:0000256" key="6">
    <source>
        <dbReference type="ARBA" id="ARBA00022989"/>
    </source>
</evidence>
<dbReference type="SUPFAM" id="SSF55729">
    <property type="entry name" value="Acyl-CoA N-acyltransferases (Nat)"/>
    <property type="match status" value="1"/>
</dbReference>
<dbReference type="PROSITE" id="PS51186">
    <property type="entry name" value="GNAT"/>
    <property type="match status" value="1"/>
</dbReference>
<keyword evidence="6 13" id="KW-1133">Transmembrane helix</keyword>
<dbReference type="InterPro" id="IPR000182">
    <property type="entry name" value="GNAT_dom"/>
</dbReference>
<accession>A0AAE1NW05</accession>
<dbReference type="Pfam" id="PF10164">
    <property type="entry name" value="BRI3"/>
    <property type="match status" value="1"/>
</dbReference>
<name>A0AAE1NW05_9EUCA</name>
<dbReference type="AlphaFoldDB" id="A0AAE1NW05"/>
<keyword evidence="8" id="KW-0458">Lysosome</keyword>
<protein>
    <recommendedName>
        <fullName evidence="9">Membrane protein BRI3</fullName>
    </recommendedName>
    <alternativeName>
        <fullName evidence="10">Brain protein I3</fullName>
    </alternativeName>
</protein>
<keyword evidence="5 13" id="KW-0812">Transmembrane</keyword>
<evidence type="ECO:0000256" key="5">
    <source>
        <dbReference type="ARBA" id="ARBA00022692"/>
    </source>
</evidence>
<proteinExistence type="inferred from homology"/>
<dbReference type="Pfam" id="PF00583">
    <property type="entry name" value="Acetyltransf_1"/>
    <property type="match status" value="1"/>
</dbReference>
<evidence type="ECO:0000256" key="9">
    <source>
        <dbReference type="ARBA" id="ARBA00035284"/>
    </source>
</evidence>
<dbReference type="GO" id="GO:0016747">
    <property type="term" value="F:acyltransferase activity, transferring groups other than amino-acyl groups"/>
    <property type="evidence" value="ECO:0007669"/>
    <property type="project" value="InterPro"/>
</dbReference>
<comment type="caution">
    <text evidence="15">The sequence shown here is derived from an EMBL/GenBank/DDBJ whole genome shotgun (WGS) entry which is preliminary data.</text>
</comment>
<dbReference type="InterPro" id="IPR016181">
    <property type="entry name" value="Acyl_CoA_acyltransferase"/>
</dbReference>
<reference evidence="15" key="1">
    <citation type="submission" date="2023-11" db="EMBL/GenBank/DDBJ databases">
        <title>Genome assemblies of two species of porcelain crab, Petrolisthes cinctipes and Petrolisthes manimaculis (Anomura: Porcellanidae).</title>
        <authorList>
            <person name="Angst P."/>
        </authorList>
    </citation>
    <scope>NUCLEOTIDE SEQUENCE</scope>
    <source>
        <strain evidence="15">PB745_02</strain>
        <tissue evidence="15">Gill</tissue>
    </source>
</reference>
<feature type="transmembrane region" description="Helical" evidence="13">
    <location>
        <begin position="372"/>
        <end position="397"/>
    </location>
</feature>
<evidence type="ECO:0000256" key="3">
    <source>
        <dbReference type="ARBA" id="ARBA00008090"/>
    </source>
</evidence>
<keyword evidence="16" id="KW-1185">Reference proteome</keyword>